<keyword evidence="1" id="KW-1133">Transmembrane helix</keyword>
<protein>
    <recommendedName>
        <fullName evidence="4">NADH-ubiquinone oxidoreductase 17.8 kDa subunit</fullName>
    </recommendedName>
</protein>
<feature type="transmembrane region" description="Helical" evidence="1">
    <location>
        <begin position="39"/>
        <end position="57"/>
    </location>
</feature>
<dbReference type="PANTHER" id="PTHR42100:SF1">
    <property type="entry name" value="OXIDOREDUCTASE 178 KDA SUBUNIT, PUTATIVE (AFU_ORTHOLOGUE AFUA_8G04320)-RELATED"/>
    <property type="match status" value="1"/>
</dbReference>
<accession>A0A0C3CFI8</accession>
<dbReference type="HOGENOM" id="CLU_095735_0_1_1"/>
<keyword evidence="1" id="KW-0812">Transmembrane</keyword>
<reference evidence="2 3" key="1">
    <citation type="submission" date="2014-04" db="EMBL/GenBank/DDBJ databases">
        <authorList>
            <consortium name="DOE Joint Genome Institute"/>
            <person name="Kuo A."/>
            <person name="Martino E."/>
            <person name="Perotto S."/>
            <person name="Kohler A."/>
            <person name="Nagy L.G."/>
            <person name="Floudas D."/>
            <person name="Copeland A."/>
            <person name="Barry K.W."/>
            <person name="Cichocki N."/>
            <person name="Veneault-Fourrey C."/>
            <person name="LaButti K."/>
            <person name="Lindquist E.A."/>
            <person name="Lipzen A."/>
            <person name="Lundell T."/>
            <person name="Morin E."/>
            <person name="Murat C."/>
            <person name="Sun H."/>
            <person name="Tunlid A."/>
            <person name="Henrissat B."/>
            <person name="Grigoriev I.V."/>
            <person name="Hibbett D.S."/>
            <person name="Martin F."/>
            <person name="Nordberg H.P."/>
            <person name="Cantor M.N."/>
            <person name="Hua S.X."/>
        </authorList>
    </citation>
    <scope>NUCLEOTIDE SEQUENCE [LARGE SCALE GENOMIC DNA]</scope>
    <source>
        <strain evidence="2 3">Zn</strain>
    </source>
</reference>
<keyword evidence="3" id="KW-1185">Reference proteome</keyword>
<keyword evidence="1" id="KW-0472">Membrane</keyword>
<dbReference type="InterPro" id="IPR034444">
    <property type="entry name" value="Nuo17.8"/>
</dbReference>
<dbReference type="AlphaFoldDB" id="A0A0C3CFI8"/>
<gene>
    <name evidence="2" type="ORF">OIDMADRAFT_20200</name>
</gene>
<evidence type="ECO:0000313" key="3">
    <source>
        <dbReference type="Proteomes" id="UP000054321"/>
    </source>
</evidence>
<reference evidence="3" key="2">
    <citation type="submission" date="2015-01" db="EMBL/GenBank/DDBJ databases">
        <title>Evolutionary Origins and Diversification of the Mycorrhizal Mutualists.</title>
        <authorList>
            <consortium name="DOE Joint Genome Institute"/>
            <consortium name="Mycorrhizal Genomics Consortium"/>
            <person name="Kohler A."/>
            <person name="Kuo A."/>
            <person name="Nagy L.G."/>
            <person name="Floudas D."/>
            <person name="Copeland A."/>
            <person name="Barry K.W."/>
            <person name="Cichocki N."/>
            <person name="Veneault-Fourrey C."/>
            <person name="LaButti K."/>
            <person name="Lindquist E.A."/>
            <person name="Lipzen A."/>
            <person name="Lundell T."/>
            <person name="Morin E."/>
            <person name="Murat C."/>
            <person name="Riley R."/>
            <person name="Ohm R."/>
            <person name="Sun H."/>
            <person name="Tunlid A."/>
            <person name="Henrissat B."/>
            <person name="Grigoriev I.V."/>
            <person name="Hibbett D.S."/>
            <person name="Martin F."/>
        </authorList>
    </citation>
    <scope>NUCLEOTIDE SEQUENCE [LARGE SCALE GENOMIC DNA]</scope>
    <source>
        <strain evidence="3">Zn</strain>
    </source>
</reference>
<dbReference type="OrthoDB" id="2120038at2759"/>
<dbReference type="EMBL" id="KN832881">
    <property type="protein sequence ID" value="KIM97703.1"/>
    <property type="molecule type" value="Genomic_DNA"/>
</dbReference>
<evidence type="ECO:0000256" key="1">
    <source>
        <dbReference type="SAM" id="Phobius"/>
    </source>
</evidence>
<name>A0A0C3CFI8_OIDMZ</name>
<dbReference type="PANTHER" id="PTHR42100">
    <property type="entry name" value="OXIDOREDUCTASE 178 KDA SUBUNIT, PUTATIVE (AFU_ORTHOLOGUE AFUA_8G04320)-RELATED"/>
    <property type="match status" value="1"/>
</dbReference>
<evidence type="ECO:0008006" key="4">
    <source>
        <dbReference type="Google" id="ProtNLM"/>
    </source>
</evidence>
<dbReference type="STRING" id="913774.A0A0C3CFI8"/>
<dbReference type="InParanoid" id="A0A0C3CFI8"/>
<sequence length="164" mass="18058">MYAVRRRLASAAGRASVRRFASTEHSGHSAPKDESLGTAFYLTVGVIPLSYIVYFLSTPGADGKPSSLSKALNKYSDYKEHWSTRNSTHTAMVEQAAFDRNLFQSDKGSPHVNLRFPEIFNTGSPYNVSAGQGPRNMDAVVAHYEKLNAEAEEKKVKSLAEKKS</sequence>
<dbReference type="GO" id="GO:0005739">
    <property type="term" value="C:mitochondrion"/>
    <property type="evidence" value="ECO:0007669"/>
    <property type="project" value="InterPro"/>
</dbReference>
<organism evidence="2 3">
    <name type="scientific">Oidiodendron maius (strain Zn)</name>
    <dbReference type="NCBI Taxonomy" id="913774"/>
    <lineage>
        <taxon>Eukaryota</taxon>
        <taxon>Fungi</taxon>
        <taxon>Dikarya</taxon>
        <taxon>Ascomycota</taxon>
        <taxon>Pezizomycotina</taxon>
        <taxon>Leotiomycetes</taxon>
        <taxon>Leotiomycetes incertae sedis</taxon>
        <taxon>Myxotrichaceae</taxon>
        <taxon>Oidiodendron</taxon>
    </lineage>
</organism>
<proteinExistence type="predicted"/>
<evidence type="ECO:0000313" key="2">
    <source>
        <dbReference type="EMBL" id="KIM97703.1"/>
    </source>
</evidence>
<dbReference type="Proteomes" id="UP000054321">
    <property type="component" value="Unassembled WGS sequence"/>
</dbReference>